<gene>
    <name evidence="6" type="ORF">SAMN04488122_3072</name>
</gene>
<dbReference type="Gene3D" id="3.30.750.70">
    <property type="entry name" value="4-hydroxybutyrate coenzyme like domains"/>
    <property type="match status" value="1"/>
</dbReference>
<dbReference type="RefSeq" id="WP_089896113.1">
    <property type="nucleotide sequence ID" value="NZ_FOJG01000001.1"/>
</dbReference>
<reference evidence="7" key="1">
    <citation type="submission" date="2016-10" db="EMBL/GenBank/DDBJ databases">
        <authorList>
            <person name="Varghese N."/>
            <person name="Submissions S."/>
        </authorList>
    </citation>
    <scope>NUCLEOTIDE SEQUENCE [LARGE SCALE GENOMIC DNA]</scope>
    <source>
        <strain evidence="7">DSM 3695</strain>
    </source>
</reference>
<feature type="binding site" evidence="3">
    <location>
        <begin position="263"/>
        <end position="267"/>
    </location>
    <ligand>
        <name>CoA</name>
        <dbReference type="ChEBI" id="CHEBI:57287"/>
    </ligand>
</feature>
<evidence type="ECO:0000259" key="5">
    <source>
        <dbReference type="Pfam" id="PF13336"/>
    </source>
</evidence>
<dbReference type="GO" id="GO:0006084">
    <property type="term" value="P:acetyl-CoA metabolic process"/>
    <property type="evidence" value="ECO:0007669"/>
    <property type="project" value="InterPro"/>
</dbReference>
<evidence type="ECO:0000256" key="2">
    <source>
        <dbReference type="PIRSR" id="PIRSR617821-1"/>
    </source>
</evidence>
<accession>A0A1I0RLV0</accession>
<dbReference type="PANTHER" id="PTHR43609">
    <property type="entry name" value="ACETYL-COA HYDROLASE"/>
    <property type="match status" value="1"/>
</dbReference>
<dbReference type="PANTHER" id="PTHR43609:SF1">
    <property type="entry name" value="ACETYL-COA HYDROLASE"/>
    <property type="match status" value="1"/>
</dbReference>
<evidence type="ECO:0000256" key="3">
    <source>
        <dbReference type="PIRSR" id="PIRSR617821-2"/>
    </source>
</evidence>
<feature type="active site" description="5-glutamyl coenzyme A thioester intermediate" evidence="2">
    <location>
        <position position="288"/>
    </location>
</feature>
<dbReference type="AlphaFoldDB" id="A0A1I0RLV0"/>
<dbReference type="InterPro" id="IPR026888">
    <property type="entry name" value="AcetylCoA_hyd_C"/>
</dbReference>
<feature type="binding site" evidence="3">
    <location>
        <position position="382"/>
    </location>
    <ligand>
        <name>CoA</name>
        <dbReference type="ChEBI" id="CHEBI:57287"/>
    </ligand>
</feature>
<dbReference type="EMBL" id="FOJG01000001">
    <property type="protein sequence ID" value="SEW42147.1"/>
    <property type="molecule type" value="Genomic_DNA"/>
</dbReference>
<feature type="domain" description="Acetyl-CoA hydrolase/transferase C-terminal" evidence="5">
    <location>
        <begin position="321"/>
        <end position="463"/>
    </location>
</feature>
<feature type="binding site" evidence="3">
    <location>
        <position position="402"/>
    </location>
    <ligand>
        <name>CoA</name>
        <dbReference type="ChEBI" id="CHEBI:57287"/>
    </ligand>
</feature>
<protein>
    <submittedName>
        <fullName evidence="6">Acetyl-CoA hydrolase</fullName>
    </submittedName>
</protein>
<dbReference type="SUPFAM" id="SSF100950">
    <property type="entry name" value="NagB/RpiA/CoA transferase-like"/>
    <property type="match status" value="2"/>
</dbReference>
<dbReference type="GO" id="GO:0006083">
    <property type="term" value="P:acetate metabolic process"/>
    <property type="evidence" value="ECO:0007669"/>
    <property type="project" value="InterPro"/>
</dbReference>
<organism evidence="6 7">
    <name type="scientific">Chitinophaga arvensicola</name>
    <dbReference type="NCBI Taxonomy" id="29529"/>
    <lineage>
        <taxon>Bacteria</taxon>
        <taxon>Pseudomonadati</taxon>
        <taxon>Bacteroidota</taxon>
        <taxon>Chitinophagia</taxon>
        <taxon>Chitinophagales</taxon>
        <taxon>Chitinophagaceae</taxon>
        <taxon>Chitinophaga</taxon>
    </lineage>
</organism>
<dbReference type="Pfam" id="PF13336">
    <property type="entry name" value="AcetylCoA_hyd_C"/>
    <property type="match status" value="1"/>
</dbReference>
<evidence type="ECO:0000313" key="7">
    <source>
        <dbReference type="Proteomes" id="UP000199310"/>
    </source>
</evidence>
<dbReference type="GO" id="GO:0003986">
    <property type="term" value="F:acetyl-CoA hydrolase activity"/>
    <property type="evidence" value="ECO:0007669"/>
    <property type="project" value="TreeGrafter"/>
</dbReference>
<feature type="binding site" evidence="3">
    <location>
        <position position="378"/>
    </location>
    <ligand>
        <name>CoA</name>
        <dbReference type="ChEBI" id="CHEBI:57287"/>
    </ligand>
</feature>
<dbReference type="InterPro" id="IPR038460">
    <property type="entry name" value="AcetylCoA_hyd_C_sf"/>
</dbReference>
<evidence type="ECO:0000259" key="4">
    <source>
        <dbReference type="Pfam" id="PF02550"/>
    </source>
</evidence>
<evidence type="ECO:0000256" key="1">
    <source>
        <dbReference type="ARBA" id="ARBA00009632"/>
    </source>
</evidence>
<dbReference type="InterPro" id="IPR037171">
    <property type="entry name" value="NagB/RpiA_transferase-like"/>
</dbReference>
<dbReference type="OrthoDB" id="9801795at2"/>
<dbReference type="NCBIfam" id="TIGR03458">
    <property type="entry name" value="YgfH_subfam"/>
    <property type="match status" value="1"/>
</dbReference>
<dbReference type="STRING" id="29529.SAMN04488122_3072"/>
<sequence>MYKERIKRTGLESRIRTAEEAASLFRDKMVVASSGFTKAGDSKAVLKALATRAAAHPLQITLITGASLGHGTDGLLTTAHVLHKRMPFQVDPVLRHGINTGEVLFMDQHLGESAEIINEKIIPAVDIAIIEALQINEDGSIVPTTSVGNSPAFIAAASKIIVEINLSVPLSLLGVHDIFSTGSWPDKKIIPITNAGTRIGTNAIAVDPEKIVAIVLTETTDSPAQINERDDKTRAIAGHLLQFFEQEIKKGRLLPSLRPLQSGIGKVANAVMEGFMDGNFHDLTMYSEVIQDSAFHLIDAGKLNLASASSITVSQDCYNRVFSDFDRYKPHIVLRPQDISNAAEVIRRLGVISINTAIECDIYGNVNSTHIGGTHMMNGIGGSNDFARNAYLSVFVSPSSSKGGAISHIVPMASHIDNTEHDVDIFVTENGIADLRGLAPRERAKLIINNCAHASYRDELNDYFTEACKAGGQTPHLLQEALSWHARFKENGTMLRTIPV</sequence>
<dbReference type="InterPro" id="IPR017821">
    <property type="entry name" value="Succinate_CoA_transferase"/>
</dbReference>
<dbReference type="Pfam" id="PF02550">
    <property type="entry name" value="AcetylCoA_hydro"/>
    <property type="match status" value="1"/>
</dbReference>
<proteinExistence type="inferred from homology"/>
<dbReference type="Gene3D" id="3.40.1080.20">
    <property type="entry name" value="Acetyl-CoA hydrolase/transferase C-terminal domain"/>
    <property type="match status" value="1"/>
</dbReference>
<dbReference type="Proteomes" id="UP000199310">
    <property type="component" value="Unassembled WGS sequence"/>
</dbReference>
<dbReference type="GO" id="GO:0008775">
    <property type="term" value="F:acetate CoA-transferase activity"/>
    <property type="evidence" value="ECO:0007669"/>
    <property type="project" value="InterPro"/>
</dbReference>
<comment type="similarity">
    <text evidence="1">Belongs to the acetyl-CoA hydrolase/transferase family.</text>
</comment>
<dbReference type="InterPro" id="IPR003702">
    <property type="entry name" value="ActCoA_hydro_N"/>
</dbReference>
<name>A0A1I0RLV0_9BACT</name>
<keyword evidence="7" id="KW-1185">Reference proteome</keyword>
<keyword evidence="6" id="KW-0378">Hydrolase</keyword>
<feature type="binding site" evidence="3">
    <location>
        <position position="358"/>
    </location>
    <ligand>
        <name>CoA</name>
        <dbReference type="ChEBI" id="CHEBI:57287"/>
    </ligand>
</feature>
<dbReference type="Gene3D" id="3.40.1080.10">
    <property type="entry name" value="Glutaconate Coenzyme A-transferase"/>
    <property type="match status" value="1"/>
</dbReference>
<dbReference type="InterPro" id="IPR046433">
    <property type="entry name" value="ActCoA_hydro"/>
</dbReference>
<evidence type="ECO:0000313" key="6">
    <source>
        <dbReference type="EMBL" id="SEW42147.1"/>
    </source>
</evidence>
<dbReference type="FunFam" id="3.40.1080.20:FF:000001">
    <property type="entry name" value="Acetyl-CoA hydrolase Ach1"/>
    <property type="match status" value="1"/>
</dbReference>
<feature type="domain" description="Acetyl-CoA hydrolase/transferase N-terminal" evidence="4">
    <location>
        <begin position="12"/>
        <end position="215"/>
    </location>
</feature>